<dbReference type="EMBL" id="KN837238">
    <property type="protein sequence ID" value="KIJ31729.1"/>
    <property type="molecule type" value="Genomic_DNA"/>
</dbReference>
<sequence length="327" mass="36203">MSDASEIAAISYSYRSVNLQAAIVEAYVNGLYSVIVWGTMYILYRTPQQTQIQGIKARQTKKATLILVPYFASTVHLAFKWEIIRLSFLVNGATSDDIFNSLLAPPLWLRAFGSALLVFNMLLADSIIIWRCWTVWGRNWLAIVFPLLWLIVEIAQDLPSVAFANNSIDVSTVYFSASLATTVVSTLLIVSRIYYVTRRNIRKYSPTLEIIVESAALYSLNLIILVPLIVGPTYNGAYLQAILMPMTGIAPTLILARVSLGWSRPDSYWTSVTTSNVETGISLPALNIPSSLQDDSARSDKDHVDTLVFGIARKNAEHNTGSTTVVV</sequence>
<organism evidence="2 3">
    <name type="scientific">Sphaerobolus stellatus (strain SS14)</name>
    <dbReference type="NCBI Taxonomy" id="990650"/>
    <lineage>
        <taxon>Eukaryota</taxon>
        <taxon>Fungi</taxon>
        <taxon>Dikarya</taxon>
        <taxon>Basidiomycota</taxon>
        <taxon>Agaricomycotina</taxon>
        <taxon>Agaricomycetes</taxon>
        <taxon>Phallomycetidae</taxon>
        <taxon>Geastrales</taxon>
        <taxon>Sphaerobolaceae</taxon>
        <taxon>Sphaerobolus</taxon>
    </lineage>
</organism>
<evidence type="ECO:0000313" key="2">
    <source>
        <dbReference type="EMBL" id="KIJ31729.1"/>
    </source>
</evidence>
<accession>A0A0C9UB01</accession>
<dbReference type="HOGENOM" id="CLU_054795_0_0_1"/>
<feature type="transmembrane region" description="Helical" evidence="1">
    <location>
        <begin position="236"/>
        <end position="256"/>
    </location>
</feature>
<evidence type="ECO:0000313" key="3">
    <source>
        <dbReference type="Proteomes" id="UP000054279"/>
    </source>
</evidence>
<feature type="transmembrane region" description="Helical" evidence="1">
    <location>
        <begin position="103"/>
        <end position="123"/>
    </location>
</feature>
<reference evidence="2 3" key="1">
    <citation type="submission" date="2014-06" db="EMBL/GenBank/DDBJ databases">
        <title>Evolutionary Origins and Diversification of the Mycorrhizal Mutualists.</title>
        <authorList>
            <consortium name="DOE Joint Genome Institute"/>
            <consortium name="Mycorrhizal Genomics Consortium"/>
            <person name="Kohler A."/>
            <person name="Kuo A."/>
            <person name="Nagy L.G."/>
            <person name="Floudas D."/>
            <person name="Copeland A."/>
            <person name="Barry K.W."/>
            <person name="Cichocki N."/>
            <person name="Veneault-Fourrey C."/>
            <person name="LaButti K."/>
            <person name="Lindquist E.A."/>
            <person name="Lipzen A."/>
            <person name="Lundell T."/>
            <person name="Morin E."/>
            <person name="Murat C."/>
            <person name="Riley R."/>
            <person name="Ohm R."/>
            <person name="Sun H."/>
            <person name="Tunlid A."/>
            <person name="Henrissat B."/>
            <person name="Grigoriev I.V."/>
            <person name="Hibbett D.S."/>
            <person name="Martin F."/>
        </authorList>
    </citation>
    <scope>NUCLEOTIDE SEQUENCE [LARGE SCALE GENOMIC DNA]</scope>
    <source>
        <strain evidence="2 3">SS14</strain>
    </source>
</reference>
<feature type="transmembrane region" description="Helical" evidence="1">
    <location>
        <begin position="65"/>
        <end position="83"/>
    </location>
</feature>
<keyword evidence="1" id="KW-0472">Membrane</keyword>
<evidence type="ECO:0000256" key="1">
    <source>
        <dbReference type="SAM" id="Phobius"/>
    </source>
</evidence>
<dbReference type="AlphaFoldDB" id="A0A0C9UB01"/>
<feature type="transmembrane region" description="Helical" evidence="1">
    <location>
        <begin position="135"/>
        <end position="152"/>
    </location>
</feature>
<name>A0A0C9UB01_SPHS4</name>
<dbReference type="OrthoDB" id="3265004at2759"/>
<feature type="transmembrane region" description="Helical" evidence="1">
    <location>
        <begin position="172"/>
        <end position="195"/>
    </location>
</feature>
<feature type="transmembrane region" description="Helical" evidence="1">
    <location>
        <begin position="26"/>
        <end position="44"/>
    </location>
</feature>
<keyword evidence="1" id="KW-1133">Transmembrane helix</keyword>
<dbReference type="Proteomes" id="UP000054279">
    <property type="component" value="Unassembled WGS sequence"/>
</dbReference>
<keyword evidence="3" id="KW-1185">Reference proteome</keyword>
<keyword evidence="1" id="KW-0812">Transmembrane</keyword>
<feature type="transmembrane region" description="Helical" evidence="1">
    <location>
        <begin position="207"/>
        <end position="230"/>
    </location>
</feature>
<protein>
    <submittedName>
        <fullName evidence="2">Uncharacterized protein</fullName>
    </submittedName>
</protein>
<gene>
    <name evidence="2" type="ORF">M422DRAFT_53293</name>
</gene>
<proteinExistence type="predicted"/>